<sequence length="108" mass="12380">MDADVEPRQEALIFSSERTVTDMGYLRNMSNLSSNRQKASLQTKLNSYCADHVDRSEGKRRFRCYIGTWNARTLSSDVSVDMLIEERNRLRTDILAVDETRSETSPAT</sequence>
<gene>
    <name evidence="1" type="ORF">TCNE_LOCUS10759</name>
</gene>
<accession>A0A183UQI9</accession>
<keyword evidence="2" id="KW-1185">Reference proteome</keyword>
<dbReference type="AlphaFoldDB" id="A0A183UQI9"/>
<reference evidence="3" key="1">
    <citation type="submission" date="2016-06" db="UniProtKB">
        <authorList>
            <consortium name="WormBaseParasite"/>
        </authorList>
    </citation>
    <scope>IDENTIFICATION</scope>
</reference>
<organism evidence="2 3">
    <name type="scientific">Toxocara canis</name>
    <name type="common">Canine roundworm</name>
    <dbReference type="NCBI Taxonomy" id="6265"/>
    <lineage>
        <taxon>Eukaryota</taxon>
        <taxon>Metazoa</taxon>
        <taxon>Ecdysozoa</taxon>
        <taxon>Nematoda</taxon>
        <taxon>Chromadorea</taxon>
        <taxon>Rhabditida</taxon>
        <taxon>Spirurina</taxon>
        <taxon>Ascaridomorpha</taxon>
        <taxon>Ascaridoidea</taxon>
        <taxon>Toxocaridae</taxon>
        <taxon>Toxocara</taxon>
    </lineage>
</organism>
<dbReference type="EMBL" id="UYWY01020608">
    <property type="protein sequence ID" value="VDM42080.1"/>
    <property type="molecule type" value="Genomic_DNA"/>
</dbReference>
<name>A0A183UQI9_TOXCA</name>
<evidence type="ECO:0000313" key="3">
    <source>
        <dbReference type="WBParaSite" id="TCNE_0001075901-mRNA-1"/>
    </source>
</evidence>
<reference evidence="1 2" key="2">
    <citation type="submission" date="2018-11" db="EMBL/GenBank/DDBJ databases">
        <authorList>
            <consortium name="Pathogen Informatics"/>
        </authorList>
    </citation>
    <scope>NUCLEOTIDE SEQUENCE [LARGE SCALE GENOMIC DNA]</scope>
</reference>
<dbReference type="WBParaSite" id="TCNE_0001075901-mRNA-1">
    <property type="protein sequence ID" value="TCNE_0001075901-mRNA-1"/>
    <property type="gene ID" value="TCNE_0001075901"/>
</dbReference>
<evidence type="ECO:0000313" key="1">
    <source>
        <dbReference type="EMBL" id="VDM42080.1"/>
    </source>
</evidence>
<evidence type="ECO:0000313" key="2">
    <source>
        <dbReference type="Proteomes" id="UP000050794"/>
    </source>
</evidence>
<dbReference type="Proteomes" id="UP000050794">
    <property type="component" value="Unassembled WGS sequence"/>
</dbReference>
<proteinExistence type="predicted"/>
<protein>
    <submittedName>
        <fullName evidence="1 3">Uncharacterized protein</fullName>
    </submittedName>
</protein>